<evidence type="ECO:0000259" key="9">
    <source>
        <dbReference type="Pfam" id="PF05183"/>
    </source>
</evidence>
<protein>
    <recommendedName>
        <fullName evidence="8">RNA-dependent RNA polymerase</fullName>
        <ecNumber evidence="8">2.7.7.48</ecNumber>
    </recommendedName>
</protein>
<keyword evidence="2 8" id="KW-0696">RNA-directed RNA polymerase</keyword>
<sequence length="1358" mass="153410">MGKRRNRKRNRQPRNRLLQFRAQSLVQSVQDEAGQEEYKTNHKKFLQEIADIEKDYLSRTVFVGSVKSLNDPTNLKLLKSFLEENYGRVEICERRFKRGERYPRGRVRFYDRKDAEKIFGMPLIEALKQNKATSAVCFTVGYVPRRRSHPCMNEEPKITIRPSSKYPGMVENELENSKLISINTELLSFGHWFPMGKDECMNMPGLETIGRTDKHLWVEEEKNTQVNPIVSFDFMKSVVELDMTHCEATDPSIDPSFGILLATMLSSLKRDEKKFASFRFKDLAHPMELCRCDQDQYYLIFSLKHPPRLCSTWTETNGWEKRERHTSIAGLGEEAFGSCLGYKLRISSTEMNRLLLNRKGVEKLHNFGILRDGVDSMQQAEAFQVELANETQRIAFNGLLESMGNSKVGLLVRSILDNQSCCWLHMFEDRATTDDNRLQGFCDLVCQGSPNTVANVLTQMKDSHGKTIYPAHMFLALHGAAVEEDETEPRSIPQFCIDLPRLIITPTRVCVAGFQQEVSNRLVRKFLQEYSFAPESFVRVSIGDENSDKLFSDDLQAGSLSTRIKTLLLKGIKINGATYRFLAYSSSQLKELSVWMVCPEDGWYAEAMRDSMGDFSMCKTPSKYAARIGQCFSTTVETRGHTGIGGDRTSNLRVKDDLDDINTFNSATGEWMEHSDGAGIIRKDVLAALVSTFPFGPKEPSHVSVIQIRLGGAKGVLVGWDFKTLPGGVNFPHRDLHPGVKQFQSSDLQNCDVFLRRSMVKFKALYDTLEVVSIGSHVPYYLNRNVILILSRQGISDRTILGLQAEMLEKLNRMLTDRQFACSFIRSLSGPDSSLVSTLVQMLGAGLEPNEDPFLFSCLHATRAHHLMGLRRKARIHVDKGAVLIGAIDELGLVPEGCIFCQVRMPRAESTNEDEEDGDGFQPVLGPVLVTKHPVMHPGDLRMLLGVDIPQLRGHKNVVLFSQHGERPEANKMSGSDLDGDQFALTWDERLFLSSTADPMDYTPSTKAPEAKAINNASLIDHFIDHARADNVGRIAMLWLDHAADKKDAGCEECLELANLHSISVDFPKSGIPAVVPNNLKFPSTHPRAHWREFKGGISFHCDSIVGKLYDQIIDEIRRTANSFTRAGYETAGAGRFRDKNGQILFLVDPTGIIKCKQEIYNPSVPRRLGWSLNDGLSNKLLAFANEQRHEFERQLIGLMNQYRIECEGEIATGCILKYHKLYQRRRHDVTEEVRRQFGLLRREFRNEFFRAANKMLNNKFNEYLSGVVDDEDDEPRDEDLQWIQDAATTASDTSVPCGNAKVEAARDCSRKLAAAYYMATYSPEMHNVDVRSALFSFPWVVVGDVITKGLTKNSGAS</sequence>
<dbReference type="EMBL" id="CAICTM010000727">
    <property type="protein sequence ID" value="CAB9515626.1"/>
    <property type="molecule type" value="Genomic_DNA"/>
</dbReference>
<dbReference type="GO" id="GO:0003723">
    <property type="term" value="F:RNA binding"/>
    <property type="evidence" value="ECO:0007669"/>
    <property type="project" value="UniProtKB-KW"/>
</dbReference>
<keyword evidence="3 8" id="KW-0808">Transferase</keyword>
<comment type="catalytic activity">
    <reaction evidence="7 8">
        <text>RNA(n) + a ribonucleoside 5'-triphosphate = RNA(n+1) + diphosphate</text>
        <dbReference type="Rhea" id="RHEA:21248"/>
        <dbReference type="Rhea" id="RHEA-COMP:14527"/>
        <dbReference type="Rhea" id="RHEA-COMP:17342"/>
        <dbReference type="ChEBI" id="CHEBI:33019"/>
        <dbReference type="ChEBI" id="CHEBI:61557"/>
        <dbReference type="ChEBI" id="CHEBI:140395"/>
        <dbReference type="EC" id="2.7.7.48"/>
    </reaction>
</comment>
<feature type="domain" description="RDRP core" evidence="9">
    <location>
        <begin position="504"/>
        <end position="1113"/>
    </location>
</feature>
<feature type="domain" description="RDRP C-terminal head" evidence="10">
    <location>
        <begin position="1181"/>
        <end position="1259"/>
    </location>
</feature>
<dbReference type="PANTHER" id="PTHR23079:SF55">
    <property type="entry name" value="RNA-DIRECTED RNA POLYMERASE"/>
    <property type="match status" value="1"/>
</dbReference>
<evidence type="ECO:0000256" key="1">
    <source>
        <dbReference type="ARBA" id="ARBA00005762"/>
    </source>
</evidence>
<evidence type="ECO:0000313" key="12">
    <source>
        <dbReference type="Proteomes" id="UP001153069"/>
    </source>
</evidence>
<accession>A0A9N8EAG4</accession>
<dbReference type="InterPro" id="IPR058752">
    <property type="entry name" value="RDRP_C_head"/>
</dbReference>
<gene>
    <name evidence="11" type="ORF">SEMRO_728_G193730.1</name>
</gene>
<evidence type="ECO:0000259" key="10">
    <source>
        <dbReference type="Pfam" id="PF26253"/>
    </source>
</evidence>
<proteinExistence type="inferred from homology"/>
<evidence type="ECO:0000256" key="7">
    <source>
        <dbReference type="ARBA" id="ARBA00048744"/>
    </source>
</evidence>
<dbReference type="GO" id="GO:0003968">
    <property type="term" value="F:RNA-directed RNA polymerase activity"/>
    <property type="evidence" value="ECO:0007669"/>
    <property type="project" value="UniProtKB-KW"/>
</dbReference>
<dbReference type="InterPro" id="IPR007855">
    <property type="entry name" value="RDRP"/>
</dbReference>
<dbReference type="OrthoDB" id="97541at2759"/>
<keyword evidence="6" id="KW-0943">RNA-mediated gene silencing</keyword>
<name>A0A9N8EAG4_9STRA</name>
<reference evidence="11" key="1">
    <citation type="submission" date="2020-06" db="EMBL/GenBank/DDBJ databases">
        <authorList>
            <consortium name="Plant Systems Biology data submission"/>
        </authorList>
    </citation>
    <scope>NUCLEOTIDE SEQUENCE</scope>
    <source>
        <strain evidence="11">D6</strain>
    </source>
</reference>
<dbReference type="Pfam" id="PF26253">
    <property type="entry name" value="RdRP_head"/>
    <property type="match status" value="1"/>
</dbReference>
<dbReference type="GO" id="GO:0031380">
    <property type="term" value="C:nuclear RNA-directed RNA polymerase complex"/>
    <property type="evidence" value="ECO:0007669"/>
    <property type="project" value="TreeGrafter"/>
</dbReference>
<evidence type="ECO:0000313" key="11">
    <source>
        <dbReference type="EMBL" id="CAB9515626.1"/>
    </source>
</evidence>
<dbReference type="Proteomes" id="UP001153069">
    <property type="component" value="Unassembled WGS sequence"/>
</dbReference>
<evidence type="ECO:0000256" key="5">
    <source>
        <dbReference type="ARBA" id="ARBA00022884"/>
    </source>
</evidence>
<organism evidence="11 12">
    <name type="scientific">Seminavis robusta</name>
    <dbReference type="NCBI Taxonomy" id="568900"/>
    <lineage>
        <taxon>Eukaryota</taxon>
        <taxon>Sar</taxon>
        <taxon>Stramenopiles</taxon>
        <taxon>Ochrophyta</taxon>
        <taxon>Bacillariophyta</taxon>
        <taxon>Bacillariophyceae</taxon>
        <taxon>Bacillariophycidae</taxon>
        <taxon>Naviculales</taxon>
        <taxon>Naviculaceae</taxon>
        <taxon>Seminavis</taxon>
    </lineage>
</organism>
<comment type="similarity">
    <text evidence="1 8">Belongs to the RdRP family.</text>
</comment>
<evidence type="ECO:0000256" key="4">
    <source>
        <dbReference type="ARBA" id="ARBA00022695"/>
    </source>
</evidence>
<comment type="caution">
    <text evidence="11">The sequence shown here is derived from an EMBL/GenBank/DDBJ whole genome shotgun (WGS) entry which is preliminary data.</text>
</comment>
<evidence type="ECO:0000256" key="2">
    <source>
        <dbReference type="ARBA" id="ARBA00022484"/>
    </source>
</evidence>
<keyword evidence="12" id="KW-1185">Reference proteome</keyword>
<evidence type="ECO:0000256" key="6">
    <source>
        <dbReference type="ARBA" id="ARBA00023158"/>
    </source>
</evidence>
<keyword evidence="4 8" id="KW-0548">Nucleotidyltransferase</keyword>
<dbReference type="PANTHER" id="PTHR23079">
    <property type="entry name" value="RNA-DEPENDENT RNA POLYMERASE"/>
    <property type="match status" value="1"/>
</dbReference>
<evidence type="ECO:0000256" key="3">
    <source>
        <dbReference type="ARBA" id="ARBA00022679"/>
    </source>
</evidence>
<dbReference type="InterPro" id="IPR057596">
    <property type="entry name" value="RDRP_core"/>
</dbReference>
<evidence type="ECO:0000256" key="8">
    <source>
        <dbReference type="RuleBase" id="RU363098"/>
    </source>
</evidence>
<dbReference type="EC" id="2.7.7.48" evidence="8"/>
<dbReference type="GO" id="GO:0030422">
    <property type="term" value="P:siRNA processing"/>
    <property type="evidence" value="ECO:0007669"/>
    <property type="project" value="TreeGrafter"/>
</dbReference>
<dbReference type="Pfam" id="PF05183">
    <property type="entry name" value="RdRP"/>
    <property type="match status" value="1"/>
</dbReference>
<keyword evidence="5 8" id="KW-0694">RNA-binding</keyword>